<name>A0ABD0N696_CIRMR</name>
<feature type="transmembrane region" description="Helical" evidence="1">
    <location>
        <begin position="20"/>
        <end position="41"/>
    </location>
</feature>
<keyword evidence="1" id="KW-1133">Transmembrane helix</keyword>
<protein>
    <submittedName>
        <fullName evidence="2">Uncharacterized protein</fullName>
    </submittedName>
</protein>
<dbReference type="AlphaFoldDB" id="A0ABD0N696"/>
<comment type="caution">
    <text evidence="2">The sequence shown here is derived from an EMBL/GenBank/DDBJ whole genome shotgun (WGS) entry which is preliminary data.</text>
</comment>
<keyword evidence="1" id="KW-0812">Transmembrane</keyword>
<evidence type="ECO:0000313" key="3">
    <source>
        <dbReference type="Proteomes" id="UP001529510"/>
    </source>
</evidence>
<proteinExistence type="predicted"/>
<accession>A0ABD0N696</accession>
<gene>
    <name evidence="2" type="ORF">M9458_047963</name>
</gene>
<reference evidence="2 3" key="1">
    <citation type="submission" date="2024-05" db="EMBL/GenBank/DDBJ databases">
        <title>Genome sequencing and assembly of Indian major carp, Cirrhinus mrigala (Hamilton, 1822).</title>
        <authorList>
            <person name="Mohindra V."/>
            <person name="Chowdhury L.M."/>
            <person name="Lal K."/>
            <person name="Jena J.K."/>
        </authorList>
    </citation>
    <scope>NUCLEOTIDE SEQUENCE [LARGE SCALE GENOMIC DNA]</scope>
    <source>
        <strain evidence="2">CM1030</strain>
        <tissue evidence="2">Blood</tissue>
    </source>
</reference>
<dbReference type="EMBL" id="JAMKFB020000024">
    <property type="protein sequence ID" value="KAL0156717.1"/>
    <property type="molecule type" value="Genomic_DNA"/>
</dbReference>
<dbReference type="Proteomes" id="UP001529510">
    <property type="component" value="Unassembled WGS sequence"/>
</dbReference>
<feature type="non-terminal residue" evidence="2">
    <location>
        <position position="56"/>
    </location>
</feature>
<feature type="non-terminal residue" evidence="2">
    <location>
        <position position="1"/>
    </location>
</feature>
<evidence type="ECO:0000256" key="1">
    <source>
        <dbReference type="SAM" id="Phobius"/>
    </source>
</evidence>
<keyword evidence="1" id="KW-0472">Membrane</keyword>
<keyword evidence="3" id="KW-1185">Reference proteome</keyword>
<organism evidence="2 3">
    <name type="scientific">Cirrhinus mrigala</name>
    <name type="common">Mrigala</name>
    <dbReference type="NCBI Taxonomy" id="683832"/>
    <lineage>
        <taxon>Eukaryota</taxon>
        <taxon>Metazoa</taxon>
        <taxon>Chordata</taxon>
        <taxon>Craniata</taxon>
        <taxon>Vertebrata</taxon>
        <taxon>Euteleostomi</taxon>
        <taxon>Actinopterygii</taxon>
        <taxon>Neopterygii</taxon>
        <taxon>Teleostei</taxon>
        <taxon>Ostariophysi</taxon>
        <taxon>Cypriniformes</taxon>
        <taxon>Cyprinidae</taxon>
        <taxon>Labeoninae</taxon>
        <taxon>Labeonini</taxon>
        <taxon>Cirrhinus</taxon>
    </lineage>
</organism>
<sequence length="56" mass="6259">NSTKAPLKRSNVERVTNMQILVLFGILLVMALVSSIGAAIWNKQHTDEACWYLSRA</sequence>
<evidence type="ECO:0000313" key="2">
    <source>
        <dbReference type="EMBL" id="KAL0156717.1"/>
    </source>
</evidence>